<proteinExistence type="predicted"/>
<comment type="caution">
    <text evidence="1">The sequence shown here is derived from an EMBL/GenBank/DDBJ whole genome shotgun (WGS) entry which is preliminary data.</text>
</comment>
<protein>
    <submittedName>
        <fullName evidence="1">Uncharacterized protein</fullName>
    </submittedName>
</protein>
<sequence length="82" mass="9972">MGDYNWYQNQDYYYYQQQNSYYQQQEHQYNQNGYPYHQDYLYRLSLQIKESNSSGRTQKSNYCIVAGDDLSFETFEGGVKKV</sequence>
<gene>
    <name evidence="1" type="ORF">KQX54_005465</name>
</gene>
<dbReference type="Proteomes" id="UP000826195">
    <property type="component" value="Unassembled WGS sequence"/>
</dbReference>
<accession>A0AAV7HCY0</accession>
<evidence type="ECO:0000313" key="2">
    <source>
        <dbReference type="Proteomes" id="UP000826195"/>
    </source>
</evidence>
<keyword evidence="2" id="KW-1185">Reference proteome</keyword>
<dbReference type="AlphaFoldDB" id="A0AAV7HCY0"/>
<reference evidence="1 2" key="1">
    <citation type="journal article" date="2021" name="J. Hered.">
        <title>A chromosome-level genome assembly of the parasitoid wasp, Cotesia glomerata (Hymenoptera: Braconidae).</title>
        <authorList>
            <person name="Pinto B.J."/>
            <person name="Weis J.J."/>
            <person name="Gamble T."/>
            <person name="Ode P.J."/>
            <person name="Paul R."/>
            <person name="Zaspel J.M."/>
        </authorList>
    </citation>
    <scope>NUCLEOTIDE SEQUENCE [LARGE SCALE GENOMIC DNA]</scope>
    <source>
        <strain evidence="1">CgM1</strain>
    </source>
</reference>
<organism evidence="1 2">
    <name type="scientific">Cotesia glomerata</name>
    <name type="common">Lepidopteran parasitic wasp</name>
    <name type="synonym">Apanteles glomeratus</name>
    <dbReference type="NCBI Taxonomy" id="32391"/>
    <lineage>
        <taxon>Eukaryota</taxon>
        <taxon>Metazoa</taxon>
        <taxon>Ecdysozoa</taxon>
        <taxon>Arthropoda</taxon>
        <taxon>Hexapoda</taxon>
        <taxon>Insecta</taxon>
        <taxon>Pterygota</taxon>
        <taxon>Neoptera</taxon>
        <taxon>Endopterygota</taxon>
        <taxon>Hymenoptera</taxon>
        <taxon>Apocrita</taxon>
        <taxon>Ichneumonoidea</taxon>
        <taxon>Braconidae</taxon>
        <taxon>Microgastrinae</taxon>
        <taxon>Cotesia</taxon>
    </lineage>
</organism>
<name>A0AAV7HCY0_COTGL</name>
<dbReference type="EMBL" id="JAHXZJ010002982">
    <property type="protein sequence ID" value="KAH0534568.1"/>
    <property type="molecule type" value="Genomic_DNA"/>
</dbReference>
<evidence type="ECO:0000313" key="1">
    <source>
        <dbReference type="EMBL" id="KAH0534568.1"/>
    </source>
</evidence>